<keyword evidence="3" id="KW-1185">Reference proteome</keyword>
<reference evidence="2 3" key="1">
    <citation type="journal article" date="2018" name="Evol. Lett.">
        <title>Horizontal gene cluster transfer increased hallucinogenic mushroom diversity.</title>
        <authorList>
            <person name="Reynolds H.T."/>
            <person name="Vijayakumar V."/>
            <person name="Gluck-Thaler E."/>
            <person name="Korotkin H.B."/>
            <person name="Matheny P.B."/>
            <person name="Slot J.C."/>
        </authorList>
    </citation>
    <scope>NUCLEOTIDE SEQUENCE [LARGE SCALE GENOMIC DNA]</scope>
    <source>
        <strain evidence="2 3">2629</strain>
    </source>
</reference>
<proteinExistence type="predicted"/>
<name>A0A409Y7E8_9AGAR</name>
<evidence type="ECO:0000313" key="2">
    <source>
        <dbReference type="EMBL" id="PPQ98966.1"/>
    </source>
</evidence>
<protein>
    <recommendedName>
        <fullName evidence="1">DJ-1/PfpI domain-containing protein</fullName>
    </recommendedName>
</protein>
<organism evidence="2 3">
    <name type="scientific">Panaeolus cyanescens</name>
    <dbReference type="NCBI Taxonomy" id="181874"/>
    <lineage>
        <taxon>Eukaryota</taxon>
        <taxon>Fungi</taxon>
        <taxon>Dikarya</taxon>
        <taxon>Basidiomycota</taxon>
        <taxon>Agaricomycotina</taxon>
        <taxon>Agaricomycetes</taxon>
        <taxon>Agaricomycetidae</taxon>
        <taxon>Agaricales</taxon>
        <taxon>Agaricineae</taxon>
        <taxon>Galeropsidaceae</taxon>
        <taxon>Panaeolus</taxon>
    </lineage>
</organism>
<evidence type="ECO:0000259" key="1">
    <source>
        <dbReference type="Pfam" id="PF01965"/>
    </source>
</evidence>
<dbReference type="PANTHER" id="PTHR43130">
    <property type="entry name" value="ARAC-FAMILY TRANSCRIPTIONAL REGULATOR"/>
    <property type="match status" value="1"/>
</dbReference>
<dbReference type="STRING" id="181874.A0A409Y7E8"/>
<evidence type="ECO:0000313" key="3">
    <source>
        <dbReference type="Proteomes" id="UP000284842"/>
    </source>
</evidence>
<dbReference type="InterPro" id="IPR002818">
    <property type="entry name" value="DJ-1/PfpI"/>
</dbReference>
<dbReference type="Proteomes" id="UP000284842">
    <property type="component" value="Unassembled WGS sequence"/>
</dbReference>
<accession>A0A409Y7E8</accession>
<gene>
    <name evidence="2" type="ORF">CVT24_003462</name>
</gene>
<dbReference type="Gene3D" id="3.40.50.880">
    <property type="match status" value="1"/>
</dbReference>
<dbReference type="SUPFAM" id="SSF52317">
    <property type="entry name" value="Class I glutamine amidotransferase-like"/>
    <property type="match status" value="1"/>
</dbReference>
<dbReference type="InterPro" id="IPR052158">
    <property type="entry name" value="INH-QAR"/>
</dbReference>
<feature type="domain" description="DJ-1/PfpI" evidence="1">
    <location>
        <begin position="37"/>
        <end position="178"/>
    </location>
</feature>
<dbReference type="PANTHER" id="PTHR43130:SF7">
    <property type="entry name" value="DJ-1_PFPI DOMAIN-CONTAINING PROTEIN"/>
    <property type="match status" value="1"/>
</dbReference>
<dbReference type="OrthoDB" id="543156at2759"/>
<dbReference type="EMBL" id="NHTK01001372">
    <property type="protein sequence ID" value="PPQ98966.1"/>
    <property type="molecule type" value="Genomic_DNA"/>
</dbReference>
<sequence>MAGPVDYLQVHSYDYVRPVPTVNPNVDPGIVDVAPVIKWHFISHDMNPVNASSGPALIPTTTYDKAPRLDYLLVPGPDPFMVLSDETVGFVRRVWSDKRWAVKGLMTVCSGSMVLAQTGVLDGYRVASNKVALGVAKRNGVLYDKVKWVGDRRWVVDGRVWSAAGVTAGIDLAAEFLRRELGEGRRARGLRVLARNLTEYESNPDRPDPFAGILEGVELNG</sequence>
<comment type="caution">
    <text evidence="2">The sequence shown here is derived from an EMBL/GenBank/DDBJ whole genome shotgun (WGS) entry which is preliminary data.</text>
</comment>
<dbReference type="InterPro" id="IPR029062">
    <property type="entry name" value="Class_I_gatase-like"/>
</dbReference>
<dbReference type="InParanoid" id="A0A409Y7E8"/>
<dbReference type="AlphaFoldDB" id="A0A409Y7E8"/>
<dbReference type="Pfam" id="PF01965">
    <property type="entry name" value="DJ-1_PfpI"/>
    <property type="match status" value="1"/>
</dbReference>